<dbReference type="AlphaFoldDB" id="A0A0C3NBP3"/>
<reference evidence="3 4" key="1">
    <citation type="journal article" date="2014" name="PLoS Genet.">
        <title>Analysis of the Phlebiopsis gigantea genome, transcriptome and secretome provides insight into its pioneer colonization strategies of wood.</title>
        <authorList>
            <person name="Hori C."/>
            <person name="Ishida T."/>
            <person name="Igarashi K."/>
            <person name="Samejima M."/>
            <person name="Suzuki H."/>
            <person name="Master E."/>
            <person name="Ferreira P."/>
            <person name="Ruiz-Duenas F.J."/>
            <person name="Held B."/>
            <person name="Canessa P."/>
            <person name="Larrondo L.F."/>
            <person name="Schmoll M."/>
            <person name="Druzhinina I.S."/>
            <person name="Kubicek C.P."/>
            <person name="Gaskell J.A."/>
            <person name="Kersten P."/>
            <person name="St John F."/>
            <person name="Glasner J."/>
            <person name="Sabat G."/>
            <person name="Splinter BonDurant S."/>
            <person name="Syed K."/>
            <person name="Yadav J."/>
            <person name="Mgbeahuruike A.C."/>
            <person name="Kovalchuk A."/>
            <person name="Asiegbu F.O."/>
            <person name="Lackner G."/>
            <person name="Hoffmeister D."/>
            <person name="Rencoret J."/>
            <person name="Gutierrez A."/>
            <person name="Sun H."/>
            <person name="Lindquist E."/>
            <person name="Barry K."/>
            <person name="Riley R."/>
            <person name="Grigoriev I.V."/>
            <person name="Henrissat B."/>
            <person name="Kues U."/>
            <person name="Berka R.M."/>
            <person name="Martinez A.T."/>
            <person name="Covert S.F."/>
            <person name="Blanchette R.A."/>
            <person name="Cullen D."/>
        </authorList>
    </citation>
    <scope>NUCLEOTIDE SEQUENCE [LARGE SCALE GENOMIC DNA]</scope>
    <source>
        <strain evidence="3 4">11061_1 CR5-6</strain>
    </source>
</reference>
<feature type="domain" description="ATP-grasp" evidence="2">
    <location>
        <begin position="194"/>
        <end position="402"/>
    </location>
</feature>
<gene>
    <name evidence="3" type="ORF">PHLGIDRAFT_131050</name>
</gene>
<dbReference type="InterPro" id="IPR011761">
    <property type="entry name" value="ATP-grasp"/>
</dbReference>
<evidence type="ECO:0000259" key="2">
    <source>
        <dbReference type="PROSITE" id="PS50975"/>
    </source>
</evidence>
<keyword evidence="1" id="KW-0067">ATP-binding</keyword>
<evidence type="ECO:0000313" key="4">
    <source>
        <dbReference type="Proteomes" id="UP000053257"/>
    </source>
</evidence>
<proteinExistence type="predicted"/>
<keyword evidence="1" id="KW-0547">Nucleotide-binding</keyword>
<name>A0A0C3NBP3_PHLG1</name>
<evidence type="ECO:0000256" key="1">
    <source>
        <dbReference type="PROSITE-ProRule" id="PRU00409"/>
    </source>
</evidence>
<dbReference type="PROSITE" id="PS50975">
    <property type="entry name" value="ATP_GRASP"/>
    <property type="match status" value="1"/>
</dbReference>
<accession>A0A0C3NBP3</accession>
<keyword evidence="4" id="KW-1185">Reference proteome</keyword>
<evidence type="ECO:0000313" key="3">
    <source>
        <dbReference type="EMBL" id="KIP01889.1"/>
    </source>
</evidence>
<dbReference type="PROSITE" id="PS00867">
    <property type="entry name" value="CPSASE_2"/>
    <property type="match status" value="1"/>
</dbReference>
<protein>
    <recommendedName>
        <fullName evidence="2">ATP-grasp domain-containing protein</fullName>
    </recommendedName>
</protein>
<sequence>MAIARKVRPTLVQSNRATLLLLTLSLLVSPVTLSMTAVAWLFGELTGTALGHGYRRRPRHHRHRTVLITGGRANKALTLCRAFKHAGYRVILAEEEKWGLLTCARFSRAVDFFHLLPDPLTQNDAYIETIKRLIPLWSVDIWVPCSSVHATMVDSEAAVKIETELNNIEGISRCESFIPFPEVAGTLHWKDQFEQLCIDLRYPIPESKKVTSVHEAVEFLHSREALEKGHKYLLKSLTLDDLGRDDFTLYPLPTRDETRRHLSTIPTPISERNPFILQRFLFGPEYCTHVAARDGEVVAFVACRSNQLLMRYADVRNLSPLERQIGQKLEQWTQEFLHNYREKLGREGKEGRKYALTGHFSFDFIVEGDTIYVIECNVRAHTAVALFSDHNYLAEHYTGKPNPHRDPVARPSLGTAPRSWITHAFPLALARLLPHNVCNVIHPQLVSTLHGPADESDPTLSPRPREHFLSVVWRYATCQEKDGIWDWRDPVPFFVLHEVRNFRVSSPGADEVICSDMQRIVEGVERVGRKMHTAIPKK</sequence>
<dbReference type="GO" id="GO:0005524">
    <property type="term" value="F:ATP binding"/>
    <property type="evidence" value="ECO:0007669"/>
    <property type="project" value="UniProtKB-UniRule"/>
</dbReference>
<dbReference type="OrthoDB" id="186626at2759"/>
<dbReference type="Gene3D" id="3.30.470.20">
    <property type="entry name" value="ATP-grasp fold, B domain"/>
    <property type="match status" value="1"/>
</dbReference>
<organism evidence="3 4">
    <name type="scientific">Phlebiopsis gigantea (strain 11061_1 CR5-6)</name>
    <name type="common">White-rot fungus</name>
    <name type="synonym">Peniophora gigantea</name>
    <dbReference type="NCBI Taxonomy" id="745531"/>
    <lineage>
        <taxon>Eukaryota</taxon>
        <taxon>Fungi</taxon>
        <taxon>Dikarya</taxon>
        <taxon>Basidiomycota</taxon>
        <taxon>Agaricomycotina</taxon>
        <taxon>Agaricomycetes</taxon>
        <taxon>Polyporales</taxon>
        <taxon>Phanerochaetaceae</taxon>
        <taxon>Phlebiopsis</taxon>
    </lineage>
</organism>
<dbReference type="InterPro" id="IPR005479">
    <property type="entry name" value="CPAse_ATP-bd"/>
</dbReference>
<dbReference type="Proteomes" id="UP000053257">
    <property type="component" value="Unassembled WGS sequence"/>
</dbReference>
<dbReference type="SUPFAM" id="SSF56059">
    <property type="entry name" value="Glutathione synthetase ATP-binding domain-like"/>
    <property type="match status" value="1"/>
</dbReference>
<dbReference type="GO" id="GO:0046872">
    <property type="term" value="F:metal ion binding"/>
    <property type="evidence" value="ECO:0007669"/>
    <property type="project" value="InterPro"/>
</dbReference>
<dbReference type="HOGENOM" id="CLU_026180_1_0_1"/>
<dbReference type="EMBL" id="KN840726">
    <property type="protein sequence ID" value="KIP01889.1"/>
    <property type="molecule type" value="Genomic_DNA"/>
</dbReference>